<dbReference type="SUPFAM" id="SSF46785">
    <property type="entry name" value="Winged helix' DNA-binding domain"/>
    <property type="match status" value="1"/>
</dbReference>
<proteinExistence type="predicted"/>
<feature type="domain" description="HTH marR-type" evidence="1">
    <location>
        <begin position="1"/>
        <end position="139"/>
    </location>
</feature>
<dbReference type="InterPro" id="IPR039422">
    <property type="entry name" value="MarR/SlyA-like"/>
</dbReference>
<reference evidence="2 3" key="1">
    <citation type="submission" date="2024-10" db="EMBL/GenBank/DDBJ databases">
        <authorList>
            <person name="Riesco R."/>
        </authorList>
    </citation>
    <scope>NUCLEOTIDE SEQUENCE [LARGE SCALE GENOMIC DNA]</scope>
    <source>
        <strain evidence="2 3">NCIMB 15449</strain>
    </source>
</reference>
<dbReference type="InterPro" id="IPR000835">
    <property type="entry name" value="HTH_MarR-typ"/>
</dbReference>
<gene>
    <name evidence="2" type="ORF">ACHIPZ_03755</name>
</gene>
<evidence type="ECO:0000313" key="3">
    <source>
        <dbReference type="Proteomes" id="UP001609175"/>
    </source>
</evidence>
<accession>A0ABW7JHY8</accession>
<dbReference type="PANTHER" id="PTHR33164">
    <property type="entry name" value="TRANSCRIPTIONAL REGULATOR, MARR FAMILY"/>
    <property type="match status" value="1"/>
</dbReference>
<dbReference type="Proteomes" id="UP001609175">
    <property type="component" value="Unassembled WGS sequence"/>
</dbReference>
<dbReference type="SMART" id="SM00347">
    <property type="entry name" value="HTH_MARR"/>
    <property type="match status" value="1"/>
</dbReference>
<name>A0ABW7JHY8_9NOCA</name>
<dbReference type="PROSITE" id="PS50995">
    <property type="entry name" value="HTH_MARR_2"/>
    <property type="match status" value="1"/>
</dbReference>
<dbReference type="InterPro" id="IPR036388">
    <property type="entry name" value="WH-like_DNA-bd_sf"/>
</dbReference>
<protein>
    <submittedName>
        <fullName evidence="2">MarR family winged helix-turn-helix transcriptional regulator</fullName>
    </submittedName>
</protein>
<comment type="caution">
    <text evidence="2">The sequence shown here is derived from an EMBL/GenBank/DDBJ whole genome shotgun (WGS) entry which is preliminary data.</text>
</comment>
<dbReference type="RefSeq" id="WP_395112756.1">
    <property type="nucleotide sequence ID" value="NZ_JBIMSO010000016.1"/>
</dbReference>
<organism evidence="2 3">
    <name type="scientific">Antrihabitans spumae</name>
    <dbReference type="NCBI Taxonomy" id="3373370"/>
    <lineage>
        <taxon>Bacteria</taxon>
        <taxon>Bacillati</taxon>
        <taxon>Actinomycetota</taxon>
        <taxon>Actinomycetes</taxon>
        <taxon>Mycobacteriales</taxon>
        <taxon>Nocardiaceae</taxon>
        <taxon>Antrihabitans</taxon>
    </lineage>
</organism>
<dbReference type="Pfam" id="PF12802">
    <property type="entry name" value="MarR_2"/>
    <property type="match status" value="1"/>
</dbReference>
<dbReference type="PANTHER" id="PTHR33164:SF99">
    <property type="entry name" value="MARR FAMILY REGULATORY PROTEIN"/>
    <property type="match status" value="1"/>
</dbReference>
<dbReference type="EMBL" id="JBIMSO010000016">
    <property type="protein sequence ID" value="MFH5207338.1"/>
    <property type="molecule type" value="Genomic_DNA"/>
</dbReference>
<sequence>MRNAEHLLDVLRHVRPLQQYTAKVIASTLAETEVTLPIRAVLEQLDASGPSTVPQLARSLLVPRQVVQRLADSANEIGLVEYVPNPAHQRSRLLRLTPAGRDMFGTFLEQEMAMVAPLAATFSEEDIEACARVIAALTEGMREVAQRLDGD</sequence>
<evidence type="ECO:0000313" key="2">
    <source>
        <dbReference type="EMBL" id="MFH5207338.1"/>
    </source>
</evidence>
<evidence type="ECO:0000259" key="1">
    <source>
        <dbReference type="PROSITE" id="PS50995"/>
    </source>
</evidence>
<dbReference type="Gene3D" id="1.10.10.10">
    <property type="entry name" value="Winged helix-like DNA-binding domain superfamily/Winged helix DNA-binding domain"/>
    <property type="match status" value="1"/>
</dbReference>
<dbReference type="InterPro" id="IPR036390">
    <property type="entry name" value="WH_DNA-bd_sf"/>
</dbReference>